<proteinExistence type="predicted"/>
<name>A0ACB1A6S3_MELEN</name>
<reference evidence="1" key="1">
    <citation type="submission" date="2023-11" db="EMBL/GenBank/DDBJ databases">
        <authorList>
            <person name="Poullet M."/>
        </authorList>
    </citation>
    <scope>NUCLEOTIDE SEQUENCE</scope>
    <source>
        <strain evidence="1">E1834</strain>
    </source>
</reference>
<accession>A0ACB1A6S3</accession>
<gene>
    <name evidence="1" type="ORF">MENTE1834_LOCUS33959</name>
</gene>
<comment type="caution">
    <text evidence="1">The sequence shown here is derived from an EMBL/GenBank/DDBJ whole genome shotgun (WGS) entry which is preliminary data.</text>
</comment>
<evidence type="ECO:0000313" key="1">
    <source>
        <dbReference type="EMBL" id="CAK5086459.1"/>
    </source>
</evidence>
<keyword evidence="2" id="KW-1185">Reference proteome</keyword>
<dbReference type="Proteomes" id="UP001497535">
    <property type="component" value="Unassembled WGS sequence"/>
</dbReference>
<dbReference type="EMBL" id="CAVMJV010000060">
    <property type="protein sequence ID" value="CAK5086459.1"/>
    <property type="molecule type" value="Genomic_DNA"/>
</dbReference>
<sequence length="163" mass="19270">MAVSKTLINALEMPKSNRKEYFPNLFNKISYHFVHQHSFANFKNYPFDDRIVYIGGIRVEESEEYLNIKNKNEHPSLVLVSFGMVNDHGQMTSNNVDFMIKLFKEYSNYQFKIKLPNDYNLQNSQNIEIAAGFIEQQKILCKLLYLDLFCRGVRIPSSDFRYF</sequence>
<organism evidence="1 2">
    <name type="scientific">Meloidogyne enterolobii</name>
    <name type="common">Root-knot nematode worm</name>
    <name type="synonym">Meloidogyne mayaguensis</name>
    <dbReference type="NCBI Taxonomy" id="390850"/>
    <lineage>
        <taxon>Eukaryota</taxon>
        <taxon>Metazoa</taxon>
        <taxon>Ecdysozoa</taxon>
        <taxon>Nematoda</taxon>
        <taxon>Chromadorea</taxon>
        <taxon>Rhabditida</taxon>
        <taxon>Tylenchina</taxon>
        <taxon>Tylenchomorpha</taxon>
        <taxon>Tylenchoidea</taxon>
        <taxon>Meloidogynidae</taxon>
        <taxon>Meloidogyninae</taxon>
        <taxon>Meloidogyne</taxon>
    </lineage>
</organism>
<protein>
    <submittedName>
        <fullName evidence="1">Uncharacterized protein</fullName>
    </submittedName>
</protein>
<evidence type="ECO:0000313" key="2">
    <source>
        <dbReference type="Proteomes" id="UP001497535"/>
    </source>
</evidence>